<organism evidence="1 2">
    <name type="scientific">Lactobacillus melliventris</name>
    <dbReference type="NCBI Taxonomy" id="1218507"/>
    <lineage>
        <taxon>Bacteria</taxon>
        <taxon>Bacillati</taxon>
        <taxon>Bacillota</taxon>
        <taxon>Bacilli</taxon>
        <taxon>Lactobacillales</taxon>
        <taxon>Lactobacillaceae</taxon>
        <taxon>Lactobacillus</taxon>
    </lineage>
</organism>
<comment type="caution">
    <text evidence="1">The sequence shown here is derived from an EMBL/GenBank/DDBJ whole genome shotgun (WGS) entry which is preliminary data.</text>
</comment>
<dbReference type="RefSeq" id="WP_046324377.1">
    <property type="nucleotide sequence ID" value="NZ_JAAEEB010000006.1"/>
</dbReference>
<keyword evidence="2" id="KW-1185">Reference proteome</keyword>
<sequence>MVDKTMKEDVKMFGNELLNARQIAKKLEISNTYFFKLTKLGMPFHRITPGGRKFYNYDEVVNWIRKR</sequence>
<dbReference type="InterPro" id="IPR009061">
    <property type="entry name" value="DNA-bd_dom_put_sf"/>
</dbReference>
<reference evidence="1 2" key="1">
    <citation type="submission" date="2018-05" db="EMBL/GenBank/DDBJ databases">
        <title>Reference genomes for bee gut microbiota database.</title>
        <authorList>
            <person name="Ellegaard K.M."/>
        </authorList>
    </citation>
    <scope>NUCLEOTIDE SEQUENCE [LARGE SCALE GENOMIC DNA]</scope>
    <source>
        <strain evidence="1 2">ESL0184</strain>
    </source>
</reference>
<dbReference type="Proteomes" id="UP000247698">
    <property type="component" value="Unassembled WGS sequence"/>
</dbReference>
<dbReference type="SUPFAM" id="SSF46955">
    <property type="entry name" value="Putative DNA-binding domain"/>
    <property type="match status" value="1"/>
</dbReference>
<proteinExistence type="predicted"/>
<evidence type="ECO:0008006" key="3">
    <source>
        <dbReference type="Google" id="ProtNLM"/>
    </source>
</evidence>
<dbReference type="InterPro" id="IPR036388">
    <property type="entry name" value="WH-like_DNA-bd_sf"/>
</dbReference>
<protein>
    <recommendedName>
        <fullName evidence="3">Helix-turn-helix domain-containing protein</fullName>
    </recommendedName>
</protein>
<evidence type="ECO:0000313" key="1">
    <source>
        <dbReference type="EMBL" id="PXY83990.1"/>
    </source>
</evidence>
<gene>
    <name evidence="1" type="ORF">DK873_02050</name>
</gene>
<evidence type="ECO:0000313" key="2">
    <source>
        <dbReference type="Proteomes" id="UP000247698"/>
    </source>
</evidence>
<name>A0ABX5MYP9_9LACO</name>
<accession>A0ABX5MYP9</accession>
<dbReference type="Gene3D" id="1.10.10.10">
    <property type="entry name" value="Winged helix-like DNA-binding domain superfamily/Winged helix DNA-binding domain"/>
    <property type="match status" value="1"/>
</dbReference>
<dbReference type="EMBL" id="QGLG01000002">
    <property type="protein sequence ID" value="PXY83990.1"/>
    <property type="molecule type" value="Genomic_DNA"/>
</dbReference>